<dbReference type="NCBIfam" id="TIGR01710">
    <property type="entry name" value="typeII_sec_gspG"/>
    <property type="match status" value="1"/>
</dbReference>
<evidence type="ECO:0000256" key="3">
    <source>
        <dbReference type="ARBA" id="ARBA00020042"/>
    </source>
</evidence>
<evidence type="ECO:0000256" key="9">
    <source>
        <dbReference type="ARBA" id="ARBA00023136"/>
    </source>
</evidence>
<dbReference type="PROSITE" id="PS00409">
    <property type="entry name" value="PROKAR_NTER_METHYL"/>
    <property type="match status" value="1"/>
</dbReference>
<dbReference type="InterPro" id="IPR045584">
    <property type="entry name" value="Pilin-like"/>
</dbReference>
<evidence type="ECO:0000256" key="11">
    <source>
        <dbReference type="SAM" id="Phobius"/>
    </source>
</evidence>
<keyword evidence="5" id="KW-0488">Methylation</keyword>
<dbReference type="EMBL" id="UOGJ01000046">
    <property type="protein sequence ID" value="VAX35346.1"/>
    <property type="molecule type" value="Genomic_DNA"/>
</dbReference>
<dbReference type="PANTHER" id="PTHR30093:SF44">
    <property type="entry name" value="TYPE II SECRETION SYSTEM CORE PROTEIN G"/>
    <property type="match status" value="1"/>
</dbReference>
<protein>
    <recommendedName>
        <fullName evidence="3">Type II secretion system core protein G</fullName>
    </recommendedName>
</protein>
<evidence type="ECO:0000256" key="10">
    <source>
        <dbReference type="SAM" id="MobiDB-lite"/>
    </source>
</evidence>
<evidence type="ECO:0000313" key="13">
    <source>
        <dbReference type="EMBL" id="VAX35346.1"/>
    </source>
</evidence>
<dbReference type="Pfam" id="PF08334">
    <property type="entry name" value="T2SSG"/>
    <property type="match status" value="1"/>
</dbReference>
<keyword evidence="6" id="KW-0997">Cell inner membrane</keyword>
<dbReference type="Gene3D" id="3.30.700.10">
    <property type="entry name" value="Glycoprotein, Type 4 Pilin"/>
    <property type="match status" value="1"/>
</dbReference>
<dbReference type="PRINTS" id="PR00813">
    <property type="entry name" value="BCTERIALGSPG"/>
</dbReference>
<organism evidence="13">
    <name type="scientific">hydrothermal vent metagenome</name>
    <dbReference type="NCBI Taxonomy" id="652676"/>
    <lineage>
        <taxon>unclassified sequences</taxon>
        <taxon>metagenomes</taxon>
        <taxon>ecological metagenomes</taxon>
    </lineage>
</organism>
<dbReference type="InterPro" id="IPR000983">
    <property type="entry name" value="Bac_GSPG_pilin"/>
</dbReference>
<keyword evidence="4" id="KW-1003">Cell membrane</keyword>
<evidence type="ECO:0000256" key="8">
    <source>
        <dbReference type="ARBA" id="ARBA00022989"/>
    </source>
</evidence>
<accession>A0A3B1CXG4</accession>
<keyword evidence="7 11" id="KW-0812">Transmembrane</keyword>
<feature type="transmembrane region" description="Helical" evidence="11">
    <location>
        <begin position="12"/>
        <end position="34"/>
    </location>
</feature>
<evidence type="ECO:0000259" key="12">
    <source>
        <dbReference type="Pfam" id="PF08334"/>
    </source>
</evidence>
<dbReference type="InterPro" id="IPR013545">
    <property type="entry name" value="T2SS_protein-GspG_C"/>
</dbReference>
<keyword evidence="9 11" id="KW-0472">Membrane</keyword>
<keyword evidence="8 11" id="KW-1133">Transmembrane helix</keyword>
<reference evidence="13" key="1">
    <citation type="submission" date="2018-06" db="EMBL/GenBank/DDBJ databases">
        <authorList>
            <person name="Zhirakovskaya E."/>
        </authorList>
    </citation>
    <scope>NUCLEOTIDE SEQUENCE</scope>
</reference>
<dbReference type="Pfam" id="PF07963">
    <property type="entry name" value="N_methyl"/>
    <property type="match status" value="1"/>
</dbReference>
<evidence type="ECO:0000256" key="1">
    <source>
        <dbReference type="ARBA" id="ARBA00004377"/>
    </source>
</evidence>
<proteinExistence type="inferred from homology"/>
<dbReference type="InterPro" id="IPR012902">
    <property type="entry name" value="N_methyl_site"/>
</dbReference>
<evidence type="ECO:0000256" key="4">
    <source>
        <dbReference type="ARBA" id="ARBA00022475"/>
    </source>
</evidence>
<sequence>MQSLKKYSGFTLIEIMLVVIIIAALSAMVVPRLVGRSDKAKVSVARSDIEAHLATALKLYELDNGNFPTSNQGLKALRTKPTNSPIPKNWNGPYIEKAPIDPWGNPYSYSSPGKHRPDYDLSSMGKDDSLTDDDITNWE</sequence>
<evidence type="ECO:0000256" key="7">
    <source>
        <dbReference type="ARBA" id="ARBA00022692"/>
    </source>
</evidence>
<dbReference type="GO" id="GO:0015628">
    <property type="term" value="P:protein secretion by the type II secretion system"/>
    <property type="evidence" value="ECO:0007669"/>
    <property type="project" value="InterPro"/>
</dbReference>
<dbReference type="AlphaFoldDB" id="A0A3B1CXG4"/>
<comment type="similarity">
    <text evidence="2">Belongs to the GSP G family.</text>
</comment>
<name>A0A3B1CXG4_9ZZZZ</name>
<dbReference type="SUPFAM" id="SSF54523">
    <property type="entry name" value="Pili subunits"/>
    <property type="match status" value="1"/>
</dbReference>
<dbReference type="GO" id="GO:0005886">
    <property type="term" value="C:plasma membrane"/>
    <property type="evidence" value="ECO:0007669"/>
    <property type="project" value="UniProtKB-SubCell"/>
</dbReference>
<evidence type="ECO:0000256" key="5">
    <source>
        <dbReference type="ARBA" id="ARBA00022481"/>
    </source>
</evidence>
<dbReference type="PANTHER" id="PTHR30093">
    <property type="entry name" value="GENERAL SECRETION PATHWAY PROTEIN G"/>
    <property type="match status" value="1"/>
</dbReference>
<dbReference type="NCBIfam" id="TIGR02532">
    <property type="entry name" value="IV_pilin_GFxxxE"/>
    <property type="match status" value="1"/>
</dbReference>
<feature type="compositionally biased region" description="Basic and acidic residues" evidence="10">
    <location>
        <begin position="115"/>
        <end position="129"/>
    </location>
</feature>
<feature type="region of interest" description="Disordered" evidence="10">
    <location>
        <begin position="72"/>
        <end position="139"/>
    </location>
</feature>
<evidence type="ECO:0000256" key="6">
    <source>
        <dbReference type="ARBA" id="ARBA00022519"/>
    </source>
</evidence>
<gene>
    <name evidence="13" type="ORF">MNBD_UNCLBAC01-29</name>
</gene>
<comment type="subcellular location">
    <subcellularLocation>
        <location evidence="1">Cell inner membrane</location>
        <topology evidence="1">Single-pass membrane protein</topology>
    </subcellularLocation>
</comment>
<dbReference type="InterPro" id="IPR010054">
    <property type="entry name" value="Type2_sec_GspG"/>
</dbReference>
<feature type="domain" description="Type II secretion system protein GspG C-terminal" evidence="12">
    <location>
        <begin position="32"/>
        <end position="138"/>
    </location>
</feature>
<dbReference type="GO" id="GO:0015627">
    <property type="term" value="C:type II protein secretion system complex"/>
    <property type="evidence" value="ECO:0007669"/>
    <property type="project" value="InterPro"/>
</dbReference>
<evidence type="ECO:0000256" key="2">
    <source>
        <dbReference type="ARBA" id="ARBA00009984"/>
    </source>
</evidence>
<feature type="compositionally biased region" description="Acidic residues" evidence="10">
    <location>
        <begin position="130"/>
        <end position="139"/>
    </location>
</feature>